<evidence type="ECO:0000256" key="1">
    <source>
        <dbReference type="ARBA" id="ARBA00022450"/>
    </source>
</evidence>
<gene>
    <name evidence="4" type="ORF">BST12_29495</name>
</gene>
<dbReference type="OrthoDB" id="4741592at2"/>
<accession>A0A1W9YX26</accession>
<feature type="non-terminal residue" evidence="4">
    <location>
        <position position="1"/>
    </location>
</feature>
<evidence type="ECO:0000259" key="3">
    <source>
        <dbReference type="PROSITE" id="PS50075"/>
    </source>
</evidence>
<keyword evidence="1" id="KW-0596">Phosphopantetheine</keyword>
<keyword evidence="2" id="KW-0597">Phosphoprotein</keyword>
<dbReference type="SUPFAM" id="SSF47336">
    <property type="entry name" value="ACP-like"/>
    <property type="match status" value="1"/>
</dbReference>
<dbReference type="InterPro" id="IPR020806">
    <property type="entry name" value="PKS_PP-bd"/>
</dbReference>
<feature type="domain" description="Carrier" evidence="3">
    <location>
        <begin position="41"/>
        <end position="117"/>
    </location>
</feature>
<sequence length="123" mass="13787">GSPWLTAFAQRSPFAEMFQSAEQNRSGTSQFLAELAELEQEEWPGRLRRLISEQIGLILRRTIDADRMLAEYGLDSLGSQELRTRIESEIGIRISTSDITTIRGLADRLYDKLTSKADIGAPS</sequence>
<dbReference type="PROSITE" id="PS50075">
    <property type="entry name" value="CARRIER"/>
    <property type="match status" value="1"/>
</dbReference>
<dbReference type="SMART" id="SM00823">
    <property type="entry name" value="PKS_PP"/>
    <property type="match status" value="1"/>
</dbReference>
<evidence type="ECO:0000256" key="2">
    <source>
        <dbReference type="ARBA" id="ARBA00022553"/>
    </source>
</evidence>
<dbReference type="EMBL" id="MVHE01000298">
    <property type="protein sequence ID" value="ORA04537.1"/>
    <property type="molecule type" value="Genomic_DNA"/>
</dbReference>
<dbReference type="RefSeq" id="WP_083116539.1">
    <property type="nucleotide sequence ID" value="NZ_MVHE01000298.1"/>
</dbReference>
<reference evidence="4 5" key="1">
    <citation type="submission" date="2017-02" db="EMBL/GenBank/DDBJ databases">
        <title>The new phylogeny of genus Mycobacterium.</title>
        <authorList>
            <person name="Tortoli E."/>
            <person name="Trovato A."/>
            <person name="Cirillo D.M."/>
        </authorList>
    </citation>
    <scope>NUCLEOTIDE SEQUENCE [LARGE SCALE GENOMIC DNA]</scope>
    <source>
        <strain evidence="4 5">DSM 45057</strain>
    </source>
</reference>
<dbReference type="AlphaFoldDB" id="A0A1W9YX26"/>
<dbReference type="Proteomes" id="UP000192284">
    <property type="component" value="Unassembled WGS sequence"/>
</dbReference>
<dbReference type="GO" id="GO:0031177">
    <property type="term" value="F:phosphopantetheine binding"/>
    <property type="evidence" value="ECO:0007669"/>
    <property type="project" value="InterPro"/>
</dbReference>
<keyword evidence="5" id="KW-1185">Reference proteome</keyword>
<comment type="caution">
    <text evidence="4">The sequence shown here is derived from an EMBL/GenBank/DDBJ whole genome shotgun (WGS) entry which is preliminary data.</text>
</comment>
<protein>
    <submittedName>
        <fullName evidence="4">Poly(3-hydroxyalkanoate) depolymerase</fullName>
    </submittedName>
</protein>
<dbReference type="Pfam" id="PF00550">
    <property type="entry name" value="PP-binding"/>
    <property type="match status" value="1"/>
</dbReference>
<dbReference type="InterPro" id="IPR009081">
    <property type="entry name" value="PP-bd_ACP"/>
</dbReference>
<evidence type="ECO:0000313" key="4">
    <source>
        <dbReference type="EMBL" id="ORA04537.1"/>
    </source>
</evidence>
<evidence type="ECO:0000313" key="5">
    <source>
        <dbReference type="Proteomes" id="UP000192284"/>
    </source>
</evidence>
<name>A0A1W9YX26_MYCAN</name>
<dbReference type="InterPro" id="IPR036736">
    <property type="entry name" value="ACP-like_sf"/>
</dbReference>
<dbReference type="Gene3D" id="1.10.1200.10">
    <property type="entry name" value="ACP-like"/>
    <property type="match status" value="1"/>
</dbReference>
<proteinExistence type="predicted"/>
<organism evidence="4 5">
    <name type="scientific">Mycobacterium angelicum</name>
    <dbReference type="NCBI Taxonomy" id="470074"/>
    <lineage>
        <taxon>Bacteria</taxon>
        <taxon>Bacillati</taxon>
        <taxon>Actinomycetota</taxon>
        <taxon>Actinomycetes</taxon>
        <taxon>Mycobacteriales</taxon>
        <taxon>Mycobacteriaceae</taxon>
        <taxon>Mycobacterium</taxon>
    </lineage>
</organism>